<keyword evidence="5" id="KW-1185">Reference proteome</keyword>
<keyword evidence="1" id="KW-0472">Membrane</keyword>
<dbReference type="AlphaFoldDB" id="A0A830FJR0"/>
<dbReference type="OrthoDB" id="183993at2157"/>
<evidence type="ECO:0000313" key="2">
    <source>
        <dbReference type="EMBL" id="GGM30210.1"/>
    </source>
</evidence>
<evidence type="ECO:0000313" key="3">
    <source>
        <dbReference type="EMBL" id="MDS0252708.1"/>
    </source>
</evidence>
<sequence>MTRLVLSCGLDEARELVKEALWRTEGIKSIEEGRRQIVGKTDISFPRILWSYGENIYIDFSDPTDEGEIPIKVTAEKEIWMNATASPQKYKRQFLDELDAVRINPKTEVDKGSWNFSPPRSTGEAFIGTIGYPISMIVGGFLGLLYSALVFGHLFGIVVGSLSGVYLWSKRDTGQFQTTSMYLGLVFLGGVVGSVIYSQLNLGSTVGVSLMLILSAGFPAFAFYWRRQ</sequence>
<name>A0A830FJR0_HALAR</name>
<dbReference type="EMBL" id="JAMQCP010000001">
    <property type="protein sequence ID" value="MDS0252708.1"/>
    <property type="molecule type" value="Genomic_DNA"/>
</dbReference>
<reference evidence="3 5" key="3">
    <citation type="submission" date="2022-06" db="EMBL/GenBank/DDBJ databases">
        <title>Haloarcula sp. a new haloarchaeum isolate from saline soil.</title>
        <authorList>
            <person name="Strakova D."/>
            <person name="Galisteo C."/>
            <person name="Sanchez-Porro C."/>
            <person name="Ventosa A."/>
        </authorList>
    </citation>
    <scope>NUCLEOTIDE SEQUENCE [LARGE SCALE GENOMIC DNA]</scope>
    <source>
        <strain evidence="3 5">JCM 15760</strain>
    </source>
</reference>
<evidence type="ECO:0000313" key="4">
    <source>
        <dbReference type="Proteomes" id="UP000656367"/>
    </source>
</evidence>
<dbReference type="RefSeq" id="WP_152423029.1">
    <property type="nucleotide sequence ID" value="NZ_BAABDY010000003.1"/>
</dbReference>
<protein>
    <submittedName>
        <fullName evidence="2">Uncharacterized protein</fullName>
    </submittedName>
</protein>
<proteinExistence type="predicted"/>
<dbReference type="EMBL" id="BMON01000001">
    <property type="protein sequence ID" value="GGM30210.1"/>
    <property type="molecule type" value="Genomic_DNA"/>
</dbReference>
<comment type="caution">
    <text evidence="2">The sequence shown here is derived from an EMBL/GenBank/DDBJ whole genome shotgun (WGS) entry which is preliminary data.</text>
</comment>
<dbReference type="Proteomes" id="UP000656367">
    <property type="component" value="Unassembled WGS sequence"/>
</dbReference>
<keyword evidence="1" id="KW-1133">Transmembrane helix</keyword>
<keyword evidence="1" id="KW-0812">Transmembrane</keyword>
<evidence type="ECO:0000313" key="5">
    <source>
        <dbReference type="Proteomes" id="UP001248536"/>
    </source>
</evidence>
<dbReference type="Proteomes" id="UP001248536">
    <property type="component" value="Unassembled WGS sequence"/>
</dbReference>
<feature type="transmembrane region" description="Helical" evidence="1">
    <location>
        <begin position="206"/>
        <end position="225"/>
    </location>
</feature>
<reference evidence="2" key="1">
    <citation type="journal article" date="2014" name="Int. J. Syst. Evol. Microbiol.">
        <title>Complete genome sequence of Corynebacterium casei LMG S-19264T (=DSM 44701T), isolated from a smear-ripened cheese.</title>
        <authorList>
            <consortium name="US DOE Joint Genome Institute (JGI-PGF)"/>
            <person name="Walter F."/>
            <person name="Albersmeier A."/>
            <person name="Kalinowski J."/>
            <person name="Ruckert C."/>
        </authorList>
    </citation>
    <scope>NUCLEOTIDE SEQUENCE</scope>
    <source>
        <strain evidence="2">JCM 15759</strain>
    </source>
</reference>
<feature type="transmembrane region" description="Helical" evidence="1">
    <location>
        <begin position="150"/>
        <end position="169"/>
    </location>
</feature>
<feature type="transmembrane region" description="Helical" evidence="1">
    <location>
        <begin position="181"/>
        <end position="200"/>
    </location>
</feature>
<reference evidence="2" key="2">
    <citation type="submission" date="2020-09" db="EMBL/GenBank/DDBJ databases">
        <authorList>
            <person name="Sun Q."/>
            <person name="Ohkuma M."/>
        </authorList>
    </citation>
    <scope>NUCLEOTIDE SEQUENCE</scope>
    <source>
        <strain evidence="2">JCM 15759</strain>
    </source>
</reference>
<organism evidence="2 4">
    <name type="scientific">Haloarcula argentinensis</name>
    <dbReference type="NCBI Taxonomy" id="43776"/>
    <lineage>
        <taxon>Archaea</taxon>
        <taxon>Methanobacteriati</taxon>
        <taxon>Methanobacteriota</taxon>
        <taxon>Stenosarchaea group</taxon>
        <taxon>Halobacteria</taxon>
        <taxon>Halobacteriales</taxon>
        <taxon>Haloarculaceae</taxon>
        <taxon>Haloarcula</taxon>
    </lineage>
</organism>
<accession>A0A830FJR0</accession>
<evidence type="ECO:0000256" key="1">
    <source>
        <dbReference type="SAM" id="Phobius"/>
    </source>
</evidence>
<gene>
    <name evidence="2" type="ORF">GCM10009006_09630</name>
    <name evidence="3" type="ORF">NC662_03145</name>
</gene>